<name>A0A8J6QT73_9GAMM</name>
<keyword evidence="3" id="KW-1185">Reference proteome</keyword>
<evidence type="ECO:0000313" key="2">
    <source>
        <dbReference type="EMBL" id="MBD1388522.1"/>
    </source>
</evidence>
<feature type="transmembrane region" description="Helical" evidence="1">
    <location>
        <begin position="16"/>
        <end position="49"/>
    </location>
</feature>
<organism evidence="2 3">
    <name type="scientific">Neiella litorisoli</name>
    <dbReference type="NCBI Taxonomy" id="2771431"/>
    <lineage>
        <taxon>Bacteria</taxon>
        <taxon>Pseudomonadati</taxon>
        <taxon>Pseudomonadota</taxon>
        <taxon>Gammaproteobacteria</taxon>
        <taxon>Alteromonadales</taxon>
        <taxon>Echinimonadaceae</taxon>
        <taxon>Neiella</taxon>
    </lineage>
</organism>
<accession>A0A8J6QT73</accession>
<protein>
    <submittedName>
        <fullName evidence="2">DUF2878 domain-containing protein</fullName>
    </submittedName>
</protein>
<evidence type="ECO:0000256" key="1">
    <source>
        <dbReference type="SAM" id="Phobius"/>
    </source>
</evidence>
<keyword evidence="1" id="KW-1133">Transmembrane helix</keyword>
<feature type="transmembrane region" description="Helical" evidence="1">
    <location>
        <begin position="150"/>
        <end position="170"/>
    </location>
</feature>
<gene>
    <name evidence="2" type="ORF">IC617_03695</name>
</gene>
<keyword evidence="1" id="KW-0472">Membrane</keyword>
<keyword evidence="1" id="KW-0812">Transmembrane</keyword>
<proteinExistence type="predicted"/>
<dbReference type="AlphaFoldDB" id="A0A8J6QT73"/>
<feature type="transmembrane region" description="Helical" evidence="1">
    <location>
        <begin position="61"/>
        <end position="80"/>
    </location>
</feature>
<dbReference type="Proteomes" id="UP000638014">
    <property type="component" value="Unassembled WGS sequence"/>
</dbReference>
<sequence length="179" mass="20033">MSKRPALPELPKSPLWWMLLNVFAFQLCWFSLVTIGNGAVPWVIAWLIGHWSLSPTANSDRYLMGVFAAIGLIAEGFHLYSGVLVLPERAGPVPPLWLIAFWPLFATLLNHSIRWLLVRPWLGAVLAAVGGWFSYFAGAKLAGGYLDPSTSFIIAVEWAILFYLSAIWLVPKSFQFTRQ</sequence>
<dbReference type="Pfam" id="PF11086">
    <property type="entry name" value="DUF2878"/>
    <property type="match status" value="1"/>
</dbReference>
<comment type="caution">
    <text evidence="2">The sequence shown here is derived from an EMBL/GenBank/DDBJ whole genome shotgun (WGS) entry which is preliminary data.</text>
</comment>
<dbReference type="EMBL" id="JACXAF010000003">
    <property type="protein sequence ID" value="MBD1388522.1"/>
    <property type="molecule type" value="Genomic_DNA"/>
</dbReference>
<dbReference type="InterPro" id="IPR021306">
    <property type="entry name" value="DUF2878"/>
</dbReference>
<dbReference type="RefSeq" id="WP_191143624.1">
    <property type="nucleotide sequence ID" value="NZ_JACXAF010000003.1"/>
</dbReference>
<reference evidence="2" key="1">
    <citation type="submission" date="2020-09" db="EMBL/GenBank/DDBJ databases">
        <title>A novel bacterium of genus Neiella, isolated from South China Sea.</title>
        <authorList>
            <person name="Huang H."/>
            <person name="Mo K."/>
            <person name="Hu Y."/>
        </authorList>
    </citation>
    <scope>NUCLEOTIDE SEQUENCE</scope>
    <source>
        <strain evidence="2">HB171785</strain>
    </source>
</reference>
<feature type="transmembrane region" description="Helical" evidence="1">
    <location>
        <begin position="92"/>
        <end position="109"/>
    </location>
</feature>
<evidence type="ECO:0000313" key="3">
    <source>
        <dbReference type="Proteomes" id="UP000638014"/>
    </source>
</evidence>
<feature type="transmembrane region" description="Helical" evidence="1">
    <location>
        <begin position="121"/>
        <end position="138"/>
    </location>
</feature>